<dbReference type="PANTHER" id="PTHR33116:SF86">
    <property type="entry name" value="REVERSE TRANSCRIPTASE DOMAIN-CONTAINING PROTEIN"/>
    <property type="match status" value="1"/>
</dbReference>
<dbReference type="OrthoDB" id="1750106at2759"/>
<dbReference type="InterPro" id="IPR000477">
    <property type="entry name" value="RT_dom"/>
</dbReference>
<feature type="transmembrane region" description="Helical" evidence="1">
    <location>
        <begin position="194"/>
        <end position="216"/>
    </location>
</feature>
<feature type="domain" description="Reverse transcriptase zinc-binding" evidence="3">
    <location>
        <begin position="425"/>
        <end position="485"/>
    </location>
</feature>
<organism evidence="4 5">
    <name type="scientific">Senna tora</name>
    <dbReference type="NCBI Taxonomy" id="362788"/>
    <lineage>
        <taxon>Eukaryota</taxon>
        <taxon>Viridiplantae</taxon>
        <taxon>Streptophyta</taxon>
        <taxon>Embryophyta</taxon>
        <taxon>Tracheophyta</taxon>
        <taxon>Spermatophyta</taxon>
        <taxon>Magnoliopsida</taxon>
        <taxon>eudicotyledons</taxon>
        <taxon>Gunneridae</taxon>
        <taxon>Pentapetalae</taxon>
        <taxon>rosids</taxon>
        <taxon>fabids</taxon>
        <taxon>Fabales</taxon>
        <taxon>Fabaceae</taxon>
        <taxon>Caesalpinioideae</taxon>
        <taxon>Cassia clade</taxon>
        <taxon>Senna</taxon>
    </lineage>
</organism>
<name>A0A834TP55_9FABA</name>
<feature type="domain" description="Reverse transcriptase" evidence="2">
    <location>
        <begin position="110"/>
        <end position="256"/>
    </location>
</feature>
<dbReference type="Pfam" id="PF13966">
    <property type="entry name" value="zf-RVT"/>
    <property type="match status" value="1"/>
</dbReference>
<feature type="transmembrane region" description="Helical" evidence="1">
    <location>
        <begin position="157"/>
        <end position="174"/>
    </location>
</feature>
<proteinExistence type="predicted"/>
<keyword evidence="1" id="KW-1133">Transmembrane helix</keyword>
<comment type="caution">
    <text evidence="4">The sequence shown here is derived from an EMBL/GenBank/DDBJ whole genome shotgun (WGS) entry which is preliminary data.</text>
</comment>
<dbReference type="Pfam" id="PF00078">
    <property type="entry name" value="RVT_1"/>
    <property type="match status" value="1"/>
</dbReference>
<dbReference type="InterPro" id="IPR026960">
    <property type="entry name" value="RVT-Znf"/>
</dbReference>
<evidence type="ECO:0000256" key="1">
    <source>
        <dbReference type="SAM" id="Phobius"/>
    </source>
</evidence>
<dbReference type="EMBL" id="JAAIUW010000007">
    <property type="protein sequence ID" value="KAF7824035.1"/>
    <property type="molecule type" value="Genomic_DNA"/>
</dbReference>
<keyword evidence="1" id="KW-0812">Transmembrane</keyword>
<keyword evidence="1" id="KW-0472">Membrane</keyword>
<keyword evidence="5" id="KW-1185">Reference proteome</keyword>
<reference evidence="4" key="1">
    <citation type="submission" date="2020-09" db="EMBL/GenBank/DDBJ databases">
        <title>Genome-Enabled Discovery of Anthraquinone Biosynthesis in Senna tora.</title>
        <authorList>
            <person name="Kang S.-H."/>
            <person name="Pandey R.P."/>
            <person name="Lee C.-M."/>
            <person name="Sim J.-S."/>
            <person name="Jeong J.-T."/>
            <person name="Choi B.-S."/>
            <person name="Jung M."/>
            <person name="Ginzburg D."/>
            <person name="Zhao K."/>
            <person name="Won S.Y."/>
            <person name="Oh T.-J."/>
            <person name="Yu Y."/>
            <person name="Kim N.-H."/>
            <person name="Lee O.R."/>
            <person name="Lee T.-H."/>
            <person name="Bashyal P."/>
            <person name="Kim T.-S."/>
            <person name="Lee W.-H."/>
            <person name="Kawkins C."/>
            <person name="Kim C.-K."/>
            <person name="Kim J.S."/>
            <person name="Ahn B.O."/>
            <person name="Rhee S.Y."/>
            <person name="Sohng J.K."/>
        </authorList>
    </citation>
    <scope>NUCLEOTIDE SEQUENCE</scope>
    <source>
        <tissue evidence="4">Leaf</tissue>
    </source>
</reference>
<accession>A0A834TP55</accession>
<evidence type="ECO:0000313" key="4">
    <source>
        <dbReference type="EMBL" id="KAF7824035.1"/>
    </source>
</evidence>
<keyword evidence="4" id="KW-0695">RNA-directed DNA polymerase</keyword>
<sequence length="486" mass="55373">MHGDINSKFFHASVIHRRQRNKILRIKQHDDLWISDEEGIANCFFQFYLDLFRHGGRRDFSKVLGYVIPVITRDENEAVLKEITLLEVKEATFQLDGLKALGLDGFSAHEVFHYLRSKKKGSMFEYALKMDMNKASDRIEWDFLREVLLKLDFHMRWVQIIMGCVSSVNFSLLLSGRNVAEFTLGRGLRQGDLLSPYLFIIIADVFSLMISCYIANGDLRGVKLARYGPTLSHCFFADNALLFMNSDLEDCLVLKSLISYYCEASGQEGSKLHWKAWHKLVVPKKDGGLGFKDFQKFKIALLAKQAWRILENPDDLWVQVLKGSYFSNGDFLNAKKGYRASWAWSSILEGRNLLMNGACSKIGNGEYVFIWKDKWVKELIVDGALDLSVIEDVINPVEAKAINSIAIRSNGSADRLIWPLCKDGSLWKAIWGVNAVPKVKSFLWMACVRALLTCEALYRRKCAPSPACHICGLEEETDEHVILLCD</sequence>
<protein>
    <submittedName>
        <fullName evidence="4">Reverse transcriptase</fullName>
    </submittedName>
</protein>
<dbReference type="GO" id="GO:0003964">
    <property type="term" value="F:RNA-directed DNA polymerase activity"/>
    <property type="evidence" value="ECO:0007669"/>
    <property type="project" value="UniProtKB-KW"/>
</dbReference>
<keyword evidence="4" id="KW-0808">Transferase</keyword>
<dbReference type="AlphaFoldDB" id="A0A834TP55"/>
<dbReference type="PANTHER" id="PTHR33116">
    <property type="entry name" value="REVERSE TRANSCRIPTASE ZINC-BINDING DOMAIN-CONTAINING PROTEIN-RELATED-RELATED"/>
    <property type="match status" value="1"/>
</dbReference>
<keyword evidence="4" id="KW-0548">Nucleotidyltransferase</keyword>
<dbReference type="Proteomes" id="UP000634136">
    <property type="component" value="Unassembled WGS sequence"/>
</dbReference>
<evidence type="ECO:0000259" key="2">
    <source>
        <dbReference type="Pfam" id="PF00078"/>
    </source>
</evidence>
<evidence type="ECO:0000259" key="3">
    <source>
        <dbReference type="Pfam" id="PF13966"/>
    </source>
</evidence>
<gene>
    <name evidence="4" type="ORF">G2W53_022179</name>
</gene>
<evidence type="ECO:0000313" key="5">
    <source>
        <dbReference type="Proteomes" id="UP000634136"/>
    </source>
</evidence>